<dbReference type="Gene3D" id="1.20.1250.20">
    <property type="entry name" value="MFS general substrate transporter like domains"/>
    <property type="match status" value="1"/>
</dbReference>
<dbReference type="CDD" id="cd17321">
    <property type="entry name" value="MFS_MMR_MDR_like"/>
    <property type="match status" value="1"/>
</dbReference>
<evidence type="ECO:0000256" key="3">
    <source>
        <dbReference type="ARBA" id="ARBA00022692"/>
    </source>
</evidence>
<evidence type="ECO:0000256" key="4">
    <source>
        <dbReference type="ARBA" id="ARBA00022989"/>
    </source>
</evidence>
<feature type="transmembrane region" description="Helical" evidence="6">
    <location>
        <begin position="344"/>
        <end position="363"/>
    </location>
</feature>
<dbReference type="OrthoDB" id="5168668at2"/>
<feature type="transmembrane region" description="Helical" evidence="6">
    <location>
        <begin position="56"/>
        <end position="75"/>
    </location>
</feature>
<gene>
    <name evidence="8" type="ORF">FB558_6359</name>
</gene>
<keyword evidence="5 6" id="KW-0472">Membrane</keyword>
<feature type="transmembrane region" description="Helical" evidence="6">
    <location>
        <begin position="278"/>
        <end position="303"/>
    </location>
</feature>
<proteinExistence type="predicted"/>
<dbReference type="Gene3D" id="1.20.1720.10">
    <property type="entry name" value="Multidrug resistance protein D"/>
    <property type="match status" value="1"/>
</dbReference>
<dbReference type="GO" id="GO:0022857">
    <property type="term" value="F:transmembrane transporter activity"/>
    <property type="evidence" value="ECO:0007669"/>
    <property type="project" value="InterPro"/>
</dbReference>
<dbReference type="AlphaFoldDB" id="A0A543D9Z9"/>
<evidence type="ECO:0000256" key="2">
    <source>
        <dbReference type="ARBA" id="ARBA00022448"/>
    </source>
</evidence>
<dbReference type="InterPro" id="IPR005829">
    <property type="entry name" value="Sugar_transporter_CS"/>
</dbReference>
<dbReference type="SUPFAM" id="SSF103473">
    <property type="entry name" value="MFS general substrate transporter"/>
    <property type="match status" value="1"/>
</dbReference>
<feature type="transmembrane region" description="Helical" evidence="6">
    <location>
        <begin position="114"/>
        <end position="137"/>
    </location>
</feature>
<feature type="transmembrane region" description="Helical" evidence="6">
    <location>
        <begin position="211"/>
        <end position="230"/>
    </location>
</feature>
<dbReference type="PANTHER" id="PTHR42718">
    <property type="entry name" value="MAJOR FACILITATOR SUPERFAMILY MULTIDRUG TRANSPORTER MFSC"/>
    <property type="match status" value="1"/>
</dbReference>
<dbReference type="PROSITE" id="PS50850">
    <property type="entry name" value="MFS"/>
    <property type="match status" value="1"/>
</dbReference>
<dbReference type="RefSeq" id="WP_142059752.1">
    <property type="nucleotide sequence ID" value="NZ_VFPA01000004.1"/>
</dbReference>
<feature type="transmembrane region" description="Helical" evidence="6">
    <location>
        <begin position="144"/>
        <end position="164"/>
    </location>
</feature>
<keyword evidence="2" id="KW-0813">Transport</keyword>
<evidence type="ECO:0000256" key="5">
    <source>
        <dbReference type="ARBA" id="ARBA00023136"/>
    </source>
</evidence>
<keyword evidence="9" id="KW-1185">Reference proteome</keyword>
<feature type="transmembrane region" description="Helical" evidence="6">
    <location>
        <begin position="443"/>
        <end position="466"/>
    </location>
</feature>
<dbReference type="InterPro" id="IPR011701">
    <property type="entry name" value="MFS"/>
</dbReference>
<keyword evidence="3 6" id="KW-0812">Transmembrane</keyword>
<evidence type="ECO:0000256" key="6">
    <source>
        <dbReference type="SAM" id="Phobius"/>
    </source>
</evidence>
<feature type="transmembrane region" description="Helical" evidence="6">
    <location>
        <begin position="21"/>
        <end position="44"/>
    </location>
</feature>
<dbReference type="Pfam" id="PF07690">
    <property type="entry name" value="MFS_1"/>
    <property type="match status" value="1"/>
</dbReference>
<comment type="subcellular location">
    <subcellularLocation>
        <location evidence="1">Cell membrane</location>
        <topology evidence="1">Multi-pass membrane protein</topology>
    </subcellularLocation>
</comment>
<sequence>MTASSPRSAGAPGIEASGPRALVVVVLATALIVIDTTIIGVGLADLRREYPGELDAVQWVIVGYAVTFGALILPTATLSDRLGRRRLFLAGVAAFTIASAGCAAAWSLPALDVFRLAQGVGAGMIFGTAVPLVAAAYSEDRRPMALAIWAAAAGSCSAVGPFLGGVLVELAGWRAVFAVNLPLGLLVLALAPRWMPVVGAAAGTAGRLRAAEWAGVVALTAGLLMVFYVLNGAPRQGWTTVTTVAAVGGVGLLLPTVLLQARSPQPLLDLRLLRRLRFAGAATLSFLTRFTTMGVPLFLVLYLQQALGASPFAAGVALVPMFAAAFGGGLLAGRTQARFGVARVVGVGFACAAIGAAVTALMIGPSVRVALVAAPLVLFGFGFGLASTPLIAVAVAAVPPERTGMASGLANFLIPMGTAAGTAVWGMVYAGSDGATAPAVAAAASRVMAGAAIVSALAVALTWWSLRAPAAAPDASAADGRGRR</sequence>
<feature type="transmembrane region" description="Helical" evidence="6">
    <location>
        <begin position="236"/>
        <end position="258"/>
    </location>
</feature>
<name>A0A543D9Z9_9PSEU</name>
<feature type="transmembrane region" description="Helical" evidence="6">
    <location>
        <begin position="170"/>
        <end position="191"/>
    </location>
</feature>
<dbReference type="EMBL" id="VFPA01000004">
    <property type="protein sequence ID" value="TQM06115.1"/>
    <property type="molecule type" value="Genomic_DNA"/>
</dbReference>
<dbReference type="PANTHER" id="PTHR42718:SF9">
    <property type="entry name" value="MAJOR FACILITATOR SUPERFAMILY MULTIDRUG TRANSPORTER MFSC"/>
    <property type="match status" value="1"/>
</dbReference>
<organism evidence="8 9">
    <name type="scientific">Pseudonocardia kunmingensis</name>
    <dbReference type="NCBI Taxonomy" id="630975"/>
    <lineage>
        <taxon>Bacteria</taxon>
        <taxon>Bacillati</taxon>
        <taxon>Actinomycetota</taxon>
        <taxon>Actinomycetes</taxon>
        <taxon>Pseudonocardiales</taxon>
        <taxon>Pseudonocardiaceae</taxon>
        <taxon>Pseudonocardia</taxon>
    </lineage>
</organism>
<evidence type="ECO:0000256" key="1">
    <source>
        <dbReference type="ARBA" id="ARBA00004651"/>
    </source>
</evidence>
<feature type="transmembrane region" description="Helical" evidence="6">
    <location>
        <begin position="369"/>
        <end position="397"/>
    </location>
</feature>
<dbReference type="InterPro" id="IPR036259">
    <property type="entry name" value="MFS_trans_sf"/>
</dbReference>
<accession>A0A543D9Z9</accession>
<dbReference type="InterPro" id="IPR020846">
    <property type="entry name" value="MFS_dom"/>
</dbReference>
<feature type="transmembrane region" description="Helical" evidence="6">
    <location>
        <begin position="409"/>
        <end position="431"/>
    </location>
</feature>
<dbReference type="GO" id="GO:0005886">
    <property type="term" value="C:plasma membrane"/>
    <property type="evidence" value="ECO:0007669"/>
    <property type="project" value="UniProtKB-SubCell"/>
</dbReference>
<dbReference type="PROSITE" id="PS00216">
    <property type="entry name" value="SUGAR_TRANSPORT_1"/>
    <property type="match status" value="1"/>
</dbReference>
<dbReference type="Proteomes" id="UP000315677">
    <property type="component" value="Unassembled WGS sequence"/>
</dbReference>
<keyword evidence="4 6" id="KW-1133">Transmembrane helix</keyword>
<feature type="transmembrane region" description="Helical" evidence="6">
    <location>
        <begin position="309"/>
        <end position="332"/>
    </location>
</feature>
<feature type="domain" description="Major facilitator superfamily (MFS) profile" evidence="7">
    <location>
        <begin position="21"/>
        <end position="467"/>
    </location>
</feature>
<evidence type="ECO:0000313" key="8">
    <source>
        <dbReference type="EMBL" id="TQM06115.1"/>
    </source>
</evidence>
<evidence type="ECO:0000259" key="7">
    <source>
        <dbReference type="PROSITE" id="PS50850"/>
    </source>
</evidence>
<reference evidence="8 9" key="1">
    <citation type="submission" date="2019-06" db="EMBL/GenBank/DDBJ databases">
        <title>Sequencing the genomes of 1000 actinobacteria strains.</title>
        <authorList>
            <person name="Klenk H.-P."/>
        </authorList>
    </citation>
    <scope>NUCLEOTIDE SEQUENCE [LARGE SCALE GENOMIC DNA]</scope>
    <source>
        <strain evidence="8 9">DSM 45301</strain>
    </source>
</reference>
<comment type="caution">
    <text evidence="8">The sequence shown here is derived from an EMBL/GenBank/DDBJ whole genome shotgun (WGS) entry which is preliminary data.</text>
</comment>
<feature type="transmembrane region" description="Helical" evidence="6">
    <location>
        <begin position="87"/>
        <end position="108"/>
    </location>
</feature>
<evidence type="ECO:0000313" key="9">
    <source>
        <dbReference type="Proteomes" id="UP000315677"/>
    </source>
</evidence>
<protein>
    <submittedName>
        <fullName evidence="8">DHA2 family methylenomycin A resistance protein-like MFS transporter</fullName>
    </submittedName>
</protein>